<evidence type="ECO:0000313" key="1">
    <source>
        <dbReference type="EMBL" id="SVA62716.1"/>
    </source>
</evidence>
<organism evidence="1">
    <name type="scientific">marine metagenome</name>
    <dbReference type="NCBI Taxonomy" id="408172"/>
    <lineage>
        <taxon>unclassified sequences</taxon>
        <taxon>metagenomes</taxon>
        <taxon>ecological metagenomes</taxon>
    </lineage>
</organism>
<gene>
    <name evidence="1" type="ORF">METZ01_LOCUS115570</name>
</gene>
<evidence type="ECO:0008006" key="2">
    <source>
        <dbReference type="Google" id="ProtNLM"/>
    </source>
</evidence>
<dbReference type="InterPro" id="IPR011033">
    <property type="entry name" value="PRC_barrel-like_sf"/>
</dbReference>
<dbReference type="SUPFAM" id="SSF50346">
    <property type="entry name" value="PRC-barrel domain"/>
    <property type="match status" value="1"/>
</dbReference>
<dbReference type="EMBL" id="UINC01014759">
    <property type="protein sequence ID" value="SVA62716.1"/>
    <property type="molecule type" value="Genomic_DNA"/>
</dbReference>
<dbReference type="AlphaFoldDB" id="A0A381XD99"/>
<protein>
    <recommendedName>
        <fullName evidence="2">Zinc-ribbon domain-containing protein</fullName>
    </recommendedName>
</protein>
<proteinExistence type="predicted"/>
<sequence length="253" mass="27715">MSDNFQIKKLRGSGGYVLALVTDDQQRKGNLGGPDLFLAPIGRLDAEKIKKYSCNTCDKEYDGGPKIEYENPNEEVAENLILAERGQYLCTICGSAIAEYREFQKTDQLSDIGNAKPLEVKSEIIEESMSDAERGYDDQYHAFDDSEETEPIASTFSAISGMSVFDENAKQIGIAKQVGVDSNNQVILVISDNEGNDISINWQKIKKVGEIILLGDSSATPSDAPTQQGLKCPSCNFDNKPNSKFCQSCGTKI</sequence>
<name>A0A381XD99_9ZZZZ</name>
<accession>A0A381XD99</accession>
<reference evidence="1" key="1">
    <citation type="submission" date="2018-05" db="EMBL/GenBank/DDBJ databases">
        <authorList>
            <person name="Lanie J.A."/>
            <person name="Ng W.-L."/>
            <person name="Kazmierczak K.M."/>
            <person name="Andrzejewski T.M."/>
            <person name="Davidsen T.M."/>
            <person name="Wayne K.J."/>
            <person name="Tettelin H."/>
            <person name="Glass J.I."/>
            <person name="Rusch D."/>
            <person name="Podicherti R."/>
            <person name="Tsui H.-C.T."/>
            <person name="Winkler M.E."/>
        </authorList>
    </citation>
    <scope>NUCLEOTIDE SEQUENCE</scope>
</reference>